<keyword evidence="2" id="KW-1185">Reference proteome</keyword>
<dbReference type="HOGENOM" id="CLU_2300603_0_0_3"/>
<organism evidence="1 2">
    <name type="scientific">Gloeothece verrucosa (strain PCC 7822)</name>
    <name type="common">Cyanothece sp. (strain PCC 7822)</name>
    <dbReference type="NCBI Taxonomy" id="497965"/>
    <lineage>
        <taxon>Bacteria</taxon>
        <taxon>Bacillati</taxon>
        <taxon>Cyanobacteriota</taxon>
        <taxon>Cyanophyceae</taxon>
        <taxon>Oscillatoriophycideae</taxon>
        <taxon>Chroococcales</taxon>
        <taxon>Aphanothecaceae</taxon>
        <taxon>Gloeothece</taxon>
        <taxon>Gloeothece verrucosa</taxon>
    </lineage>
</organism>
<dbReference type="OrthoDB" id="516099at2"/>
<dbReference type="RefSeq" id="WP_013320802.1">
    <property type="nucleotide sequence ID" value="NC_014501.1"/>
</dbReference>
<sequence>MTAFTSSDIPATINTLEKLHVWSGMILNYLYPETTVIESTGNAARVATSAPFEITAVSPPEWQNISRTNIKLNKNWQRQGKRWEHANDIGSASIPAEFKI</sequence>
<dbReference type="AlphaFoldDB" id="E0UAF1"/>
<evidence type="ECO:0000313" key="1">
    <source>
        <dbReference type="EMBL" id="ADN12692.1"/>
    </source>
</evidence>
<name>E0UAF1_GLOV7</name>
<protein>
    <submittedName>
        <fullName evidence="1">Glucose-6-phosphatedehydrogenase-6-phosphogluconolactonase</fullName>
    </submittedName>
</protein>
<reference evidence="2" key="1">
    <citation type="journal article" date="2011" name="MBio">
        <title>Novel metabolic attributes of the genus Cyanothece, comprising a group of unicellular nitrogen-fixing Cyanobacteria.</title>
        <authorList>
            <person name="Bandyopadhyay A."/>
            <person name="Elvitigala T."/>
            <person name="Welsh E."/>
            <person name="Stockel J."/>
            <person name="Liberton M."/>
            <person name="Min H."/>
            <person name="Sherman L.A."/>
            <person name="Pakrasi H.B."/>
        </authorList>
    </citation>
    <scope>NUCLEOTIDE SEQUENCE [LARGE SCALE GENOMIC DNA]</scope>
    <source>
        <strain evidence="2">PCC 7822</strain>
    </source>
</reference>
<dbReference type="KEGG" id="cyj:Cyan7822_0656"/>
<gene>
    <name evidence="1" type="ordered locus">Cyan7822_0656</name>
</gene>
<dbReference type="STRING" id="497965.Cyan7822_0656"/>
<dbReference type="EMBL" id="CP002198">
    <property type="protein sequence ID" value="ADN12692.1"/>
    <property type="molecule type" value="Genomic_DNA"/>
</dbReference>
<accession>E0UAF1</accession>
<dbReference type="Proteomes" id="UP000008206">
    <property type="component" value="Chromosome"/>
</dbReference>
<evidence type="ECO:0000313" key="2">
    <source>
        <dbReference type="Proteomes" id="UP000008206"/>
    </source>
</evidence>
<proteinExistence type="predicted"/>